<sequence length="1595" mass="170295">MSAGVAAAQVPVTFEDVAVRFSAEEWEILEGWQKELHKEVMEENYQLLISLGQPVPTLALLPLTAEWEAAGGQIRNVSGERELASGSGSSEGEELAFPEDDPDVGGFWDSGQREEDGCPTGDEEGKRFPARGGKEGKEELLFPQVRCRSHWASGKSFSVSQAGERQGSLHLSALMKLVKEIPEFLFGNSKATVEPAEAAASEAQLGSERAYADVKPEVTPENPPPLGLENCLVEVSVNRPSHPDTPSSWVSTSSTEGTPLRRLYAEEVAPENSPLQGLLNCLKEIPINRPRHPNMQSPSAQADVEHKRVGVEMKSLCAAVKTEVTTESSPIQGLMDLVVKRPSYPSTATSSAQGDVEDRRLELGLWRCSHEAGPAENSPLQGLLNCLKEIIVHKPHRPHPSAKGSTRGDSGQRRLESEDGSSSVEVKTEVTTEDPQDPGLETGPSARPVSKASPPARPSSRSPPSRAEGEAGGRSLFGEGAVKMEGAAQSSPAQGLLSCWRDMTSPCHPARPACSSSTSSARRGAEQRGLEPGPWRGPWEEAALEDSPLRGLENCLKDIAVTSPRCSHPPASHGAQRALGERPGRGAGSLSAEGESRSAWWGCTRWIHLGDRKEAATEDSPLRGLLSCVTDTAVPSPQHPSPPTCSAEPEPRGVEAGHWNSFPEEVTPGTSPLHDLANCLQDTPVSTSWASRVLARNAGADVSPRRPATGVVRSWCGEGEPKNTRAISPCVLSTAARLAGGSQLPTDISMETSPLQGLENCLRDIPVNKPHYPHMPASIALTSPTQRDTGQRRPGAGTRRSLGEDASTENSPLRGLENCLKDIPVPSRSQSTTPVSRSSLSSSPDPRGRLETAGWPVKTEAGAVSEVTPPLQGLANCLKDIPVTRPRCSSATTSSFCTSKAPGEVEQRRPVPRPRRACAAASGESSPLYGLMNCLKEIPAGRPRYASIPSSYSSSSSADGERDPWGTGPGTWRWGSEELSPENSPLRGLEKCLQEISVPRPRTPSAPATAAVVGSQQGDTAQRRPETGHWDWHGAATVSARVHGPESCLEALPGTRPSPASRSSPHSTAGDAGCSSPEAGISRFQAEDKRQAENLPGLEEVAAARSCPAQSPPSSARGDAERREWDVHARSSGNRGVTAGSSPRPRLDCVKELTAGRAPPAHVAQGDVTQPRAESRGRKLSGEDSTAESAHLPGLETCWSAVPVSRCSWASSPLGMSSTSSPCGAGGERDPQPGLCRLHREEVMPADAPRYGPATCPPGTHGKGPGCSNTPSGTSPARGAPGHRRPRRPRTGIKRPHTEARTDAARPPSTGSCTSGEDGGQKADAEWEEFPKRQCSSAAPSPWESGTPLDLRVERSAIEAVLSEKLDRVSQDFAAMCRDVSSMQSRVAQLERDSRGWALELAALQKGNKRLSETVRQLESRCHVLENRARRNSLRLAGLPEGAEGGDPVAFLQRTLPTVLNLPADWPPLEIESARRVHGGARWDPATRPRALVFRLLRFSDKLAILRAVRKRAEPLACGGARVALFPDVCPKLRRRRGARYAAVRRLWRAAELRLGAQPSGCCHGRARGHWEPLPSPPGRPPAADEQGSRVPKGQ</sequence>
<dbReference type="Proteomes" id="UP000297703">
    <property type="component" value="Unassembled WGS sequence"/>
</dbReference>
<feature type="region of interest" description="Disordered" evidence="2">
    <location>
        <begin position="999"/>
        <end position="1027"/>
    </location>
</feature>
<feature type="region of interest" description="Disordered" evidence="2">
    <location>
        <begin position="947"/>
        <end position="985"/>
    </location>
</feature>
<keyword evidence="1" id="KW-0175">Coiled coil</keyword>
<feature type="compositionally biased region" description="Polar residues" evidence="2">
    <location>
        <begin position="1131"/>
        <end position="1141"/>
    </location>
</feature>
<gene>
    <name evidence="4" type="ORF">DR999_PMT11788</name>
</gene>
<feature type="compositionally biased region" description="Basic residues" evidence="2">
    <location>
        <begin position="1281"/>
        <end position="1295"/>
    </location>
</feature>
<dbReference type="SMART" id="SM01258">
    <property type="entry name" value="KRBA1"/>
    <property type="match status" value="14"/>
</dbReference>
<feature type="region of interest" description="Disordered" evidence="2">
    <location>
        <begin position="889"/>
        <end position="914"/>
    </location>
</feature>
<feature type="compositionally biased region" description="Low complexity" evidence="2">
    <location>
        <begin position="1212"/>
        <end position="1221"/>
    </location>
</feature>
<organism evidence="4 5">
    <name type="scientific">Platysternon megacephalum</name>
    <name type="common">big-headed turtle</name>
    <dbReference type="NCBI Taxonomy" id="55544"/>
    <lineage>
        <taxon>Eukaryota</taxon>
        <taxon>Metazoa</taxon>
        <taxon>Chordata</taxon>
        <taxon>Craniata</taxon>
        <taxon>Vertebrata</taxon>
        <taxon>Euteleostomi</taxon>
        <taxon>Archelosauria</taxon>
        <taxon>Testudinata</taxon>
        <taxon>Testudines</taxon>
        <taxon>Cryptodira</taxon>
        <taxon>Durocryptodira</taxon>
        <taxon>Testudinoidea</taxon>
        <taxon>Platysternidae</taxon>
        <taxon>Platysternon</taxon>
    </lineage>
</organism>
<feature type="region of interest" description="Disordered" evidence="2">
    <location>
        <begin position="394"/>
        <end position="473"/>
    </location>
</feature>
<dbReference type="Gene3D" id="6.10.140.140">
    <property type="match status" value="1"/>
</dbReference>
<dbReference type="PROSITE" id="PS50805">
    <property type="entry name" value="KRAB"/>
    <property type="match status" value="1"/>
</dbReference>
<feature type="compositionally biased region" description="Basic and acidic residues" evidence="2">
    <location>
        <begin position="123"/>
        <end position="134"/>
    </location>
</feature>
<dbReference type="PANTHER" id="PTHR22740">
    <property type="entry name" value="PROTEIN KRBA1"/>
    <property type="match status" value="1"/>
</dbReference>
<dbReference type="Pfam" id="PF01352">
    <property type="entry name" value="KRAB"/>
    <property type="match status" value="1"/>
</dbReference>
<dbReference type="PANTHER" id="PTHR22740:SF3">
    <property type="entry name" value="PROTEIN KRBA1"/>
    <property type="match status" value="1"/>
</dbReference>
<feature type="region of interest" description="Disordered" evidence="2">
    <location>
        <begin position="1564"/>
        <end position="1595"/>
    </location>
</feature>
<dbReference type="EMBL" id="QXTE01000112">
    <property type="protein sequence ID" value="TFK05519.1"/>
    <property type="molecule type" value="Genomic_DNA"/>
</dbReference>
<reference evidence="4 5" key="2">
    <citation type="submission" date="2019-04" db="EMBL/GenBank/DDBJ databases">
        <title>The genome sequence of big-headed turtle.</title>
        <authorList>
            <person name="Gong S."/>
        </authorList>
    </citation>
    <scope>NUCLEOTIDE SEQUENCE [LARGE SCALE GENOMIC DNA]</scope>
    <source>
        <strain evidence="4">DO16091913</strain>
        <tissue evidence="4">Muscle</tissue>
    </source>
</reference>
<accession>A0A4D9E5I9</accession>
<dbReference type="InterPro" id="IPR001909">
    <property type="entry name" value="KRAB"/>
</dbReference>
<dbReference type="Pfam" id="PF15287">
    <property type="entry name" value="KRBA1"/>
    <property type="match status" value="14"/>
</dbReference>
<evidence type="ECO:0000256" key="1">
    <source>
        <dbReference type="SAM" id="Coils"/>
    </source>
</evidence>
<feature type="region of interest" description="Disordered" evidence="2">
    <location>
        <begin position="1247"/>
        <end position="1348"/>
    </location>
</feature>
<feature type="compositionally biased region" description="Low complexity" evidence="2">
    <location>
        <begin position="947"/>
        <end position="958"/>
    </location>
</feature>
<evidence type="ECO:0000313" key="5">
    <source>
        <dbReference type="Proteomes" id="UP000297703"/>
    </source>
</evidence>
<feature type="region of interest" description="Disordered" evidence="2">
    <location>
        <begin position="774"/>
        <end position="855"/>
    </location>
</feature>
<feature type="region of interest" description="Disordered" evidence="2">
    <location>
        <begin position="508"/>
        <end position="539"/>
    </location>
</feature>
<feature type="compositionally biased region" description="Acidic residues" evidence="2">
    <location>
        <begin position="91"/>
        <end position="103"/>
    </location>
</feature>
<dbReference type="InterPro" id="IPR036051">
    <property type="entry name" value="KRAB_dom_sf"/>
</dbReference>
<feature type="domain" description="KRAB" evidence="3">
    <location>
        <begin position="12"/>
        <end position="87"/>
    </location>
</feature>
<feature type="coiled-coil region" evidence="1">
    <location>
        <begin position="1401"/>
        <end position="1428"/>
    </location>
</feature>
<feature type="region of interest" description="Disordered" evidence="2">
    <location>
        <begin position="564"/>
        <end position="593"/>
    </location>
</feature>
<dbReference type="OrthoDB" id="9427476at2759"/>
<feature type="compositionally biased region" description="Low complexity" evidence="2">
    <location>
        <begin position="444"/>
        <end position="466"/>
    </location>
</feature>
<feature type="compositionally biased region" description="Low complexity" evidence="2">
    <location>
        <begin position="1055"/>
        <end position="1069"/>
    </location>
</feature>
<feature type="compositionally biased region" description="Low complexity" evidence="2">
    <location>
        <begin position="824"/>
        <end position="844"/>
    </location>
</feature>
<dbReference type="Gene3D" id="3.30.70.1820">
    <property type="entry name" value="L1 transposable element, RRM domain"/>
    <property type="match status" value="1"/>
</dbReference>
<proteinExistence type="predicted"/>
<dbReference type="InterPro" id="IPR040095">
    <property type="entry name" value="KRBA1"/>
</dbReference>
<dbReference type="SMART" id="SM00349">
    <property type="entry name" value="KRAB"/>
    <property type="match status" value="1"/>
</dbReference>
<feature type="region of interest" description="Disordered" evidence="2">
    <location>
        <begin position="80"/>
        <end position="134"/>
    </location>
</feature>
<feature type="region of interest" description="Disordered" evidence="2">
    <location>
        <begin position="1048"/>
        <end position="1079"/>
    </location>
</feature>
<feature type="compositionally biased region" description="Basic and acidic residues" evidence="2">
    <location>
        <begin position="1319"/>
        <end position="1332"/>
    </location>
</feature>
<dbReference type="SUPFAM" id="SSF109640">
    <property type="entry name" value="KRAB domain (Kruppel-associated box)"/>
    <property type="match status" value="1"/>
</dbReference>
<comment type="caution">
    <text evidence="4">The sequence shown here is derived from an EMBL/GenBank/DDBJ whole genome shotgun (WGS) entry which is preliminary data.</text>
</comment>
<feature type="region of interest" description="Disordered" evidence="2">
    <location>
        <begin position="633"/>
        <end position="660"/>
    </location>
</feature>
<feature type="compositionally biased region" description="Basic and acidic residues" evidence="2">
    <location>
        <begin position="1118"/>
        <end position="1129"/>
    </location>
</feature>
<dbReference type="CDD" id="cd07765">
    <property type="entry name" value="KRAB_A-box"/>
    <property type="match status" value="1"/>
</dbReference>
<evidence type="ECO:0000259" key="3">
    <source>
        <dbReference type="PROSITE" id="PS50805"/>
    </source>
</evidence>
<keyword evidence="5" id="KW-1185">Reference proteome</keyword>
<feature type="compositionally biased region" description="Low complexity" evidence="2">
    <location>
        <begin position="999"/>
        <end position="1012"/>
    </location>
</feature>
<reference evidence="4 5" key="1">
    <citation type="submission" date="2019-04" db="EMBL/GenBank/DDBJ databases">
        <title>Draft genome of the big-headed turtle Platysternon megacephalum.</title>
        <authorList>
            <person name="Gong S."/>
        </authorList>
    </citation>
    <scope>NUCLEOTIDE SEQUENCE [LARGE SCALE GENOMIC DNA]</scope>
    <source>
        <strain evidence="4">DO16091913</strain>
        <tissue evidence="4">Muscle</tissue>
    </source>
</reference>
<feature type="compositionally biased region" description="Basic and acidic residues" evidence="2">
    <location>
        <begin position="1173"/>
        <end position="1182"/>
    </location>
</feature>
<feature type="compositionally biased region" description="Low complexity" evidence="2">
    <location>
        <begin position="889"/>
        <end position="899"/>
    </location>
</feature>
<name>A0A4D9E5I9_9SAUR</name>
<evidence type="ECO:0000256" key="2">
    <source>
        <dbReference type="SAM" id="MobiDB-lite"/>
    </source>
</evidence>
<feature type="region of interest" description="Disordered" evidence="2">
    <location>
        <begin position="1102"/>
        <end position="1189"/>
    </location>
</feature>
<dbReference type="InterPro" id="IPR029317">
    <property type="entry name" value="KRBA1_rpt"/>
</dbReference>
<dbReference type="GO" id="GO:0006355">
    <property type="term" value="P:regulation of DNA-templated transcription"/>
    <property type="evidence" value="ECO:0007669"/>
    <property type="project" value="InterPro"/>
</dbReference>
<dbReference type="STRING" id="55544.A0A4D9E5I9"/>
<evidence type="ECO:0000313" key="4">
    <source>
        <dbReference type="EMBL" id="TFK05519.1"/>
    </source>
</evidence>
<protein>
    <submittedName>
        <fullName evidence="4">Stonin-1</fullName>
    </submittedName>
</protein>
<feature type="region of interest" description="Disordered" evidence="2">
    <location>
        <begin position="1212"/>
        <end position="1234"/>
    </location>
</feature>